<dbReference type="Gene3D" id="2.60.60.20">
    <property type="entry name" value="PLAT/LH2 domain"/>
    <property type="match status" value="1"/>
</dbReference>
<comment type="caution">
    <text evidence="1">The sequence shown here is derived from an EMBL/GenBank/DDBJ whole genome shotgun (WGS) entry which is preliminary data.</text>
</comment>
<keyword evidence="2" id="KW-1185">Reference proteome</keyword>
<name>A0AAN9ALP0_9CAEN</name>
<protein>
    <submittedName>
        <fullName evidence="1">Uncharacterized protein</fullName>
    </submittedName>
</protein>
<sequence>MVKLNGPRAEYCEESPYVTLDTPEDNFENGDYDCFKFHTSHVGDHVTTFQVKLDPFNDNWLLEYITMRYNNAVSCLKYKQREYFVNSTPQTFMMAM</sequence>
<dbReference type="InterPro" id="IPR036392">
    <property type="entry name" value="PLAT/LH2_dom_sf"/>
</dbReference>
<proteinExistence type="predicted"/>
<dbReference type="EMBL" id="JBAMIC010003344">
    <property type="protein sequence ID" value="KAK7089004.1"/>
    <property type="molecule type" value="Genomic_DNA"/>
</dbReference>
<evidence type="ECO:0000313" key="2">
    <source>
        <dbReference type="Proteomes" id="UP001374579"/>
    </source>
</evidence>
<dbReference type="SUPFAM" id="SSF49723">
    <property type="entry name" value="Lipase/lipooxygenase domain (PLAT/LH2 domain)"/>
    <property type="match status" value="1"/>
</dbReference>
<organism evidence="1 2">
    <name type="scientific">Littorina saxatilis</name>
    <dbReference type="NCBI Taxonomy" id="31220"/>
    <lineage>
        <taxon>Eukaryota</taxon>
        <taxon>Metazoa</taxon>
        <taxon>Spiralia</taxon>
        <taxon>Lophotrochozoa</taxon>
        <taxon>Mollusca</taxon>
        <taxon>Gastropoda</taxon>
        <taxon>Caenogastropoda</taxon>
        <taxon>Littorinimorpha</taxon>
        <taxon>Littorinoidea</taxon>
        <taxon>Littorinidae</taxon>
        <taxon>Littorina</taxon>
    </lineage>
</organism>
<dbReference type="AlphaFoldDB" id="A0AAN9ALP0"/>
<reference evidence="1 2" key="1">
    <citation type="submission" date="2024-02" db="EMBL/GenBank/DDBJ databases">
        <title>Chromosome-scale genome assembly of the rough periwinkle Littorina saxatilis.</title>
        <authorList>
            <person name="De Jode A."/>
            <person name="Faria R."/>
            <person name="Formenti G."/>
            <person name="Sims Y."/>
            <person name="Smith T.P."/>
            <person name="Tracey A."/>
            <person name="Wood J.M.D."/>
            <person name="Zagrodzka Z.B."/>
            <person name="Johannesson K."/>
            <person name="Butlin R.K."/>
            <person name="Leder E.H."/>
        </authorList>
    </citation>
    <scope>NUCLEOTIDE SEQUENCE [LARGE SCALE GENOMIC DNA]</scope>
    <source>
        <strain evidence="1">Snail1</strain>
        <tissue evidence="1">Muscle</tissue>
    </source>
</reference>
<dbReference type="Proteomes" id="UP001374579">
    <property type="component" value="Unassembled WGS sequence"/>
</dbReference>
<gene>
    <name evidence="1" type="ORF">V1264_025057</name>
</gene>
<evidence type="ECO:0000313" key="1">
    <source>
        <dbReference type="EMBL" id="KAK7089004.1"/>
    </source>
</evidence>
<accession>A0AAN9ALP0</accession>